<accession>T5LE35</accession>
<proteinExistence type="predicted"/>
<dbReference type="EMBL" id="ACDP02000029">
    <property type="protein sequence ID" value="EQM95116.1"/>
    <property type="molecule type" value="Genomic_DNA"/>
</dbReference>
<evidence type="ECO:0000313" key="1">
    <source>
        <dbReference type="EMBL" id="EQM95116.1"/>
    </source>
</evidence>
<dbReference type="HOGENOM" id="CLU_3409795_0_0_4"/>
<comment type="caution">
    <text evidence="1">The sequence shown here is derived from an EMBL/GenBank/DDBJ whole genome shotgun (WGS) entry which is preliminary data.</text>
</comment>
<keyword evidence="2" id="KW-1185">Reference proteome</keyword>
<evidence type="ECO:0000313" key="2">
    <source>
        <dbReference type="Proteomes" id="UP000003973"/>
    </source>
</evidence>
<dbReference type="AlphaFoldDB" id="T5LE35"/>
<gene>
    <name evidence="1" type="ORF">OFAG_02340</name>
</gene>
<protein>
    <submittedName>
        <fullName evidence="1">Uncharacterized protein</fullName>
    </submittedName>
</protein>
<organism evidence="1 2">
    <name type="scientific">Oxalobacter paraformigenes</name>
    <dbReference type="NCBI Taxonomy" id="556268"/>
    <lineage>
        <taxon>Bacteria</taxon>
        <taxon>Pseudomonadati</taxon>
        <taxon>Pseudomonadota</taxon>
        <taxon>Betaproteobacteria</taxon>
        <taxon>Burkholderiales</taxon>
        <taxon>Oxalobacteraceae</taxon>
        <taxon>Oxalobacter</taxon>
    </lineage>
</organism>
<dbReference type="Proteomes" id="UP000003973">
    <property type="component" value="Unassembled WGS sequence"/>
</dbReference>
<sequence>MHGLIMIHVYTIQNVFTEKIVVGKYRKDR</sequence>
<name>T5LE35_9BURK</name>
<reference evidence="1" key="1">
    <citation type="submission" date="2011-10" db="EMBL/GenBank/DDBJ databases">
        <title>The Genome Sequence of Oxalobacter formigenes HOxBLS.</title>
        <authorList>
            <consortium name="The Broad Institute Genome Sequencing Platform"/>
            <person name="Earl A."/>
            <person name="Ward D."/>
            <person name="Feldgarden M."/>
            <person name="Gevers D."/>
            <person name="Allison M.J."/>
            <person name="Humphrey S."/>
            <person name="Young S.K."/>
            <person name="Zeng Q."/>
            <person name="Gargeya S."/>
            <person name="Fitzgerald M."/>
            <person name="Haas B."/>
            <person name="Abouelleil A."/>
            <person name="Alvarado L."/>
            <person name="Arachchi H.M."/>
            <person name="Berlin A."/>
            <person name="Brown A."/>
            <person name="Chapman S.B."/>
            <person name="Chen Z."/>
            <person name="Dunbar C."/>
            <person name="Freedman E."/>
            <person name="Gearin G."/>
            <person name="Goldberg J."/>
            <person name="Griggs A."/>
            <person name="Gujja S."/>
            <person name="Heiman D."/>
            <person name="Howarth C."/>
            <person name="Larson L."/>
            <person name="Lui A."/>
            <person name="MacDonald P.J.P."/>
            <person name="Montmayeur A."/>
            <person name="Murphy C."/>
            <person name="Neiman D."/>
            <person name="Pearson M."/>
            <person name="Priest M."/>
            <person name="Roberts A."/>
            <person name="Saif S."/>
            <person name="Shea T."/>
            <person name="Shenoy N."/>
            <person name="Sisk P."/>
            <person name="Stolte C."/>
            <person name="Sykes S."/>
            <person name="Wortman J."/>
            <person name="Nusbaum C."/>
            <person name="Birren B."/>
        </authorList>
    </citation>
    <scope>NUCLEOTIDE SEQUENCE [LARGE SCALE GENOMIC DNA]</scope>
    <source>
        <strain evidence="1">HOxBLS</strain>
    </source>
</reference>